<keyword evidence="3 6" id="KW-0812">Transmembrane</keyword>
<evidence type="ECO:0000256" key="6">
    <source>
        <dbReference type="SAM" id="Phobius"/>
    </source>
</evidence>
<dbReference type="Pfam" id="PF06271">
    <property type="entry name" value="RDD"/>
    <property type="match status" value="1"/>
</dbReference>
<keyword evidence="4 6" id="KW-1133">Transmembrane helix</keyword>
<accession>A0AAP2DU50</accession>
<feature type="transmembrane region" description="Helical" evidence="6">
    <location>
        <begin position="30"/>
        <end position="53"/>
    </location>
</feature>
<keyword evidence="5 6" id="KW-0472">Membrane</keyword>
<dbReference type="InterPro" id="IPR051791">
    <property type="entry name" value="Pra-immunoreactive"/>
</dbReference>
<evidence type="ECO:0000256" key="3">
    <source>
        <dbReference type="ARBA" id="ARBA00022692"/>
    </source>
</evidence>
<keyword evidence="2" id="KW-1003">Cell membrane</keyword>
<sequence length="169" mass="17971">MNTTTTAPSPVATANYAGFGLRFVALIIDYIIIGVLQSFVVVPILGLMGLSFLPQIQSGETLSEAEAIGMMSGIFAAAGSIWILTTAISFLYFAILESSKVQASIGKMALSIKVTDMNGERISFGKACLRTVGKYVSGMILCIGYLMAAFTEKKQALHDMIASTLVVKK</sequence>
<dbReference type="InterPro" id="IPR010432">
    <property type="entry name" value="RDD"/>
</dbReference>
<dbReference type="PANTHER" id="PTHR36115">
    <property type="entry name" value="PROLINE-RICH ANTIGEN HOMOLOG-RELATED"/>
    <property type="match status" value="1"/>
</dbReference>
<feature type="transmembrane region" description="Helical" evidence="6">
    <location>
        <begin position="132"/>
        <end position="150"/>
    </location>
</feature>
<comment type="caution">
    <text evidence="8">The sequence shown here is derived from an EMBL/GenBank/DDBJ whole genome shotgun (WGS) entry which is preliminary data.</text>
</comment>
<evidence type="ECO:0000256" key="2">
    <source>
        <dbReference type="ARBA" id="ARBA00022475"/>
    </source>
</evidence>
<evidence type="ECO:0000256" key="5">
    <source>
        <dbReference type="ARBA" id="ARBA00023136"/>
    </source>
</evidence>
<comment type="subcellular location">
    <subcellularLocation>
        <location evidence="1">Cell membrane</location>
        <topology evidence="1">Multi-pass membrane protein</topology>
    </subcellularLocation>
</comment>
<organism evidence="8 9">
    <name type="scientific">Chryseosolibacter histidini</name>
    <dbReference type="NCBI Taxonomy" id="2782349"/>
    <lineage>
        <taxon>Bacteria</taxon>
        <taxon>Pseudomonadati</taxon>
        <taxon>Bacteroidota</taxon>
        <taxon>Cytophagia</taxon>
        <taxon>Cytophagales</taxon>
        <taxon>Chryseotaleaceae</taxon>
        <taxon>Chryseosolibacter</taxon>
    </lineage>
</organism>
<keyword evidence="9" id="KW-1185">Reference proteome</keyword>
<protein>
    <submittedName>
        <fullName evidence="8">RDD family protein</fullName>
    </submittedName>
</protein>
<evidence type="ECO:0000256" key="4">
    <source>
        <dbReference type="ARBA" id="ARBA00022989"/>
    </source>
</evidence>
<name>A0AAP2DU50_9BACT</name>
<dbReference type="EMBL" id="JAHESF010000079">
    <property type="protein sequence ID" value="MBT1701539.1"/>
    <property type="molecule type" value="Genomic_DNA"/>
</dbReference>
<proteinExistence type="predicted"/>
<dbReference type="GO" id="GO:0005886">
    <property type="term" value="C:plasma membrane"/>
    <property type="evidence" value="ECO:0007669"/>
    <property type="project" value="UniProtKB-SubCell"/>
</dbReference>
<evidence type="ECO:0000313" key="9">
    <source>
        <dbReference type="Proteomes" id="UP001319200"/>
    </source>
</evidence>
<feature type="domain" description="RDD" evidence="7">
    <location>
        <begin position="16"/>
        <end position="162"/>
    </location>
</feature>
<dbReference type="RefSeq" id="WP_254170221.1">
    <property type="nucleotide sequence ID" value="NZ_JAHESF010000079.1"/>
</dbReference>
<reference evidence="8 9" key="1">
    <citation type="submission" date="2021-05" db="EMBL/GenBank/DDBJ databases">
        <title>A Polyphasic approach of four new species of the genus Ohtaekwangia: Ohtaekwangia histidinii sp. nov., Ohtaekwangia cretensis sp. nov., Ohtaekwangia indiensis sp. nov., Ohtaekwangia reichenbachii sp. nov. from diverse environment.</title>
        <authorList>
            <person name="Octaviana S."/>
        </authorList>
    </citation>
    <scope>NUCLEOTIDE SEQUENCE [LARGE SCALE GENOMIC DNA]</scope>
    <source>
        <strain evidence="8 9">PWU4</strain>
    </source>
</reference>
<evidence type="ECO:0000256" key="1">
    <source>
        <dbReference type="ARBA" id="ARBA00004651"/>
    </source>
</evidence>
<gene>
    <name evidence="8" type="ORF">KK083_31895</name>
</gene>
<dbReference type="PANTHER" id="PTHR36115:SF9">
    <property type="entry name" value="LMO1584 PROTEIN"/>
    <property type="match status" value="1"/>
</dbReference>
<dbReference type="AlphaFoldDB" id="A0AAP2DU50"/>
<dbReference type="Proteomes" id="UP001319200">
    <property type="component" value="Unassembled WGS sequence"/>
</dbReference>
<evidence type="ECO:0000259" key="7">
    <source>
        <dbReference type="Pfam" id="PF06271"/>
    </source>
</evidence>
<feature type="transmembrane region" description="Helical" evidence="6">
    <location>
        <begin position="74"/>
        <end position="95"/>
    </location>
</feature>
<evidence type="ECO:0000313" key="8">
    <source>
        <dbReference type="EMBL" id="MBT1701539.1"/>
    </source>
</evidence>